<feature type="domain" description="Ubiquitin-like" evidence="4">
    <location>
        <begin position="194"/>
        <end position="280"/>
    </location>
</feature>
<reference evidence="5 6" key="1">
    <citation type="submission" date="2017-09" db="EMBL/GenBank/DDBJ databases">
        <authorList>
            <consortium name="International Durum Wheat Genome Sequencing Consortium (IDWGSC)"/>
            <person name="Milanesi L."/>
        </authorList>
    </citation>
    <scope>NUCLEOTIDE SEQUENCE [LARGE SCALE GENOMIC DNA]</scope>
    <source>
        <strain evidence="6">cv. Svevo</strain>
    </source>
</reference>
<dbReference type="Proteomes" id="UP000324705">
    <property type="component" value="Chromosome 1A"/>
</dbReference>
<dbReference type="AlphaFoldDB" id="A0A9R0QBX4"/>
<dbReference type="FunFam" id="3.10.20.90:FF:000160">
    <property type="entry name" value="Polyubiquitin-C"/>
    <property type="match status" value="1"/>
</dbReference>
<dbReference type="PRINTS" id="PR00348">
    <property type="entry name" value="UBIQUITIN"/>
</dbReference>
<accession>A0A9R0QBX4</accession>
<feature type="domain" description="Ubiquitin-like" evidence="4">
    <location>
        <begin position="359"/>
        <end position="429"/>
    </location>
</feature>
<feature type="domain" description="Ubiquitin-like" evidence="4">
    <location>
        <begin position="442"/>
        <end position="513"/>
    </location>
</feature>
<name>A0A9R0QBX4_TRITD</name>
<protein>
    <recommendedName>
        <fullName evidence="4">Ubiquitin-like domain-containing protein</fullName>
    </recommendedName>
</protein>
<dbReference type="SMART" id="SM00213">
    <property type="entry name" value="UBQ"/>
    <property type="match status" value="5"/>
</dbReference>
<organism evidence="5 6">
    <name type="scientific">Triticum turgidum subsp. durum</name>
    <name type="common">Durum wheat</name>
    <name type="synonym">Triticum durum</name>
    <dbReference type="NCBI Taxonomy" id="4567"/>
    <lineage>
        <taxon>Eukaryota</taxon>
        <taxon>Viridiplantae</taxon>
        <taxon>Streptophyta</taxon>
        <taxon>Embryophyta</taxon>
        <taxon>Tracheophyta</taxon>
        <taxon>Spermatophyta</taxon>
        <taxon>Magnoliopsida</taxon>
        <taxon>Liliopsida</taxon>
        <taxon>Poales</taxon>
        <taxon>Poaceae</taxon>
        <taxon>BOP clade</taxon>
        <taxon>Pooideae</taxon>
        <taxon>Triticodae</taxon>
        <taxon>Triticeae</taxon>
        <taxon>Triticinae</taxon>
        <taxon>Triticum</taxon>
    </lineage>
</organism>
<keyword evidence="6" id="KW-1185">Reference proteome</keyword>
<evidence type="ECO:0000256" key="2">
    <source>
        <dbReference type="ARBA" id="ARBA00022843"/>
    </source>
</evidence>
<evidence type="ECO:0000313" key="5">
    <source>
        <dbReference type="EMBL" id="VAH08774.1"/>
    </source>
</evidence>
<dbReference type="InterPro" id="IPR029071">
    <property type="entry name" value="Ubiquitin-like_domsf"/>
</dbReference>
<dbReference type="GO" id="GO:0003729">
    <property type="term" value="F:mRNA binding"/>
    <property type="evidence" value="ECO:0007669"/>
    <property type="project" value="UniProtKB-ARBA"/>
</dbReference>
<gene>
    <name evidence="5" type="ORF">TRITD_1Av1G187550</name>
</gene>
<sequence>MTSLLVSERNPNPLLALTTPSDSPLHELPVDPSLAHTATRIDLLCSRSRVTATTRKRGGKRPSVVSMSGGGPGAAPLEFPSAEWRRVYDRLMGLLPQVEELAADRARLEEINRLSEAREKSLRARLLQAEASRERWKAAYAELPPGANPKLAELQKRDLVDSEACEALSDPDNSQLKQVTSEDTNEMDLEQCTMQIFVKINCSNFRKKRKIHCLKTITLDVMGSDTIYDVKDKIRDKEGIPEGQQRLMFGSELLMDSGTLEYYNIEEESTLTLDLVPRGMHIFVKTLANKIMTIEVGGEDSIYIVKAKVYDETGICPGRQRLIFAGNELEDGCTLADYNVQNESTLHIVFRLACQRDGMHIFVKTLTGKIMAIDVEGEDSLYSVKAKIFDETGIPPGRQRLIFAGKQLEDGRTLADYNVHNECTIHLVVFHGLTCQRSGMHMHIIIRGLTDKIMTAVAEGEDTIYSVKVKVSAETGVPPDRQTLIFAGNVLEDGRTLADYDVQHASTLHVVLRGVTRQRGGMRIFVRTVNGKEVIDRAFKPGQTIDDIKAWIYSELCILPDHQQLSDQGGAPLAEEISCSCTLVLQIRPPGGQ</sequence>
<dbReference type="InterPro" id="IPR019956">
    <property type="entry name" value="Ubiquitin_dom"/>
</dbReference>
<evidence type="ECO:0000259" key="4">
    <source>
        <dbReference type="PROSITE" id="PS50053"/>
    </source>
</evidence>
<dbReference type="Gene3D" id="3.10.20.90">
    <property type="entry name" value="Phosphatidylinositol 3-kinase Catalytic Subunit, Chain A, domain 1"/>
    <property type="match status" value="5"/>
</dbReference>
<dbReference type="PROSITE" id="PS00299">
    <property type="entry name" value="UBIQUITIN_1"/>
    <property type="match status" value="2"/>
</dbReference>
<dbReference type="InterPro" id="IPR050158">
    <property type="entry name" value="Ubiquitin_ubiquitin-like"/>
</dbReference>
<dbReference type="EMBL" id="LT934111">
    <property type="protein sequence ID" value="VAH08774.1"/>
    <property type="molecule type" value="Genomic_DNA"/>
</dbReference>
<dbReference type="Gramene" id="TRITD1Av1G187550.2">
    <property type="protein sequence ID" value="TRITD1Av1G187550.2"/>
    <property type="gene ID" value="TRITD1Av1G187550"/>
</dbReference>
<dbReference type="PROSITE" id="PS50053">
    <property type="entry name" value="UBIQUITIN_2"/>
    <property type="match status" value="4"/>
</dbReference>
<evidence type="ECO:0000256" key="1">
    <source>
        <dbReference type="ARBA" id="ARBA00022499"/>
    </source>
</evidence>
<dbReference type="PANTHER" id="PTHR10666">
    <property type="entry name" value="UBIQUITIN"/>
    <property type="match status" value="1"/>
</dbReference>
<dbReference type="Pfam" id="PF00240">
    <property type="entry name" value="ubiquitin"/>
    <property type="match status" value="4"/>
</dbReference>
<dbReference type="InterPro" id="IPR000626">
    <property type="entry name" value="Ubiquitin-like_dom"/>
</dbReference>
<proteinExistence type="predicted"/>
<evidence type="ECO:0000313" key="6">
    <source>
        <dbReference type="Proteomes" id="UP000324705"/>
    </source>
</evidence>
<feature type="region of interest" description="Disordered" evidence="3">
    <location>
        <begin position="51"/>
        <end position="75"/>
    </location>
</feature>
<evidence type="ECO:0000256" key="3">
    <source>
        <dbReference type="SAM" id="MobiDB-lite"/>
    </source>
</evidence>
<keyword evidence="1" id="KW-1017">Isopeptide bond</keyword>
<dbReference type="InterPro" id="IPR019954">
    <property type="entry name" value="Ubiquitin_CS"/>
</dbReference>
<feature type="domain" description="Ubiquitin-like" evidence="4">
    <location>
        <begin position="280"/>
        <end position="351"/>
    </location>
</feature>
<dbReference type="SUPFAM" id="SSF54236">
    <property type="entry name" value="Ubiquitin-like"/>
    <property type="match status" value="5"/>
</dbReference>
<keyword evidence="2" id="KW-0832">Ubl conjugation</keyword>